<dbReference type="InterPro" id="IPR013572">
    <property type="entry name" value="Tscrpt_reg_MAATS_C"/>
</dbReference>
<dbReference type="SUPFAM" id="SSF48498">
    <property type="entry name" value="Tetracyclin repressor-like, C-terminal domain"/>
    <property type="match status" value="1"/>
</dbReference>
<keyword evidence="4" id="KW-0804">Transcription</keyword>
<dbReference type="InterPro" id="IPR001647">
    <property type="entry name" value="HTH_TetR"/>
</dbReference>
<keyword evidence="2" id="KW-0805">Transcription regulation</keyword>
<name>A0ABT1R6B5_9HYPH</name>
<evidence type="ECO:0000256" key="1">
    <source>
        <dbReference type="ARBA" id="ARBA00022491"/>
    </source>
</evidence>
<dbReference type="Pfam" id="PF00440">
    <property type="entry name" value="TetR_N"/>
    <property type="match status" value="1"/>
</dbReference>
<evidence type="ECO:0000256" key="4">
    <source>
        <dbReference type="ARBA" id="ARBA00023163"/>
    </source>
</evidence>
<dbReference type="Gene3D" id="1.10.357.10">
    <property type="entry name" value="Tetracycline Repressor, domain 2"/>
    <property type="match status" value="1"/>
</dbReference>
<evidence type="ECO:0000256" key="5">
    <source>
        <dbReference type="PROSITE-ProRule" id="PRU00335"/>
    </source>
</evidence>
<evidence type="ECO:0000313" key="7">
    <source>
        <dbReference type="EMBL" id="MCQ4630721.1"/>
    </source>
</evidence>
<reference evidence="7" key="1">
    <citation type="submission" date="2021-07" db="EMBL/GenBank/DDBJ databases">
        <title>Shinella sp. nov., a novel member of the genus Shinella from water.</title>
        <authorList>
            <person name="Deng Y."/>
        </authorList>
    </citation>
    <scope>NUCLEOTIDE SEQUENCE</scope>
    <source>
        <strain evidence="7">CPCC 100929</strain>
    </source>
</reference>
<dbReference type="PANTHER" id="PTHR30055:SF240">
    <property type="entry name" value="HTH-TYPE TRANSCRIPTIONAL REGULATOR ACRR"/>
    <property type="match status" value="1"/>
</dbReference>
<protein>
    <submittedName>
        <fullName evidence="7">TetR family transcriptional regulator</fullName>
    </submittedName>
</protein>
<organism evidence="7 8">
    <name type="scientific">Shinella lacus</name>
    <dbReference type="NCBI Taxonomy" id="2654216"/>
    <lineage>
        <taxon>Bacteria</taxon>
        <taxon>Pseudomonadati</taxon>
        <taxon>Pseudomonadota</taxon>
        <taxon>Alphaproteobacteria</taxon>
        <taxon>Hyphomicrobiales</taxon>
        <taxon>Rhizobiaceae</taxon>
        <taxon>Shinella</taxon>
    </lineage>
</organism>
<feature type="domain" description="HTH tetR-type" evidence="6">
    <location>
        <begin position="9"/>
        <end position="69"/>
    </location>
</feature>
<evidence type="ECO:0000313" key="8">
    <source>
        <dbReference type="Proteomes" id="UP000996601"/>
    </source>
</evidence>
<dbReference type="RefSeq" id="WP_256117088.1">
    <property type="nucleotide sequence ID" value="NZ_WHSB02000004.1"/>
</dbReference>
<evidence type="ECO:0000256" key="2">
    <source>
        <dbReference type="ARBA" id="ARBA00023015"/>
    </source>
</evidence>
<dbReference type="InterPro" id="IPR036271">
    <property type="entry name" value="Tet_transcr_reg_TetR-rel_C_sf"/>
</dbReference>
<dbReference type="PRINTS" id="PR00455">
    <property type="entry name" value="HTHTETR"/>
</dbReference>
<evidence type="ECO:0000259" key="6">
    <source>
        <dbReference type="PROSITE" id="PS50977"/>
    </source>
</evidence>
<dbReference type="InterPro" id="IPR050109">
    <property type="entry name" value="HTH-type_TetR-like_transc_reg"/>
</dbReference>
<proteinExistence type="predicted"/>
<keyword evidence="3 5" id="KW-0238">DNA-binding</keyword>
<dbReference type="EMBL" id="WHSB02000004">
    <property type="protein sequence ID" value="MCQ4630721.1"/>
    <property type="molecule type" value="Genomic_DNA"/>
</dbReference>
<gene>
    <name evidence="7" type="ORF">GB927_011770</name>
</gene>
<keyword evidence="1" id="KW-0678">Repressor</keyword>
<accession>A0ABT1R6B5</accession>
<comment type="caution">
    <text evidence="7">The sequence shown here is derived from an EMBL/GenBank/DDBJ whole genome shotgun (WGS) entry which is preliminary data.</text>
</comment>
<dbReference type="InterPro" id="IPR009057">
    <property type="entry name" value="Homeodomain-like_sf"/>
</dbReference>
<sequence length="208" mass="23430">MRRTKAEAKETRQQILLAAEKVFYEKGVAHASMEDVARAAGVTRGAIYWHFANRADLVLELYNSLPMPQEDLIARELEAENADVFGVLERVGREWLELLATDEHRQRILSILLRCDTSGEFAAISERQNDLDDEHMQALEAAFAKAEGQGKLDGAWTPRSAASMLRWVIKGLCSEWLLFGRRFDIASEGKDALHRLFATYASHAPSAR</sequence>
<dbReference type="PANTHER" id="PTHR30055">
    <property type="entry name" value="HTH-TYPE TRANSCRIPTIONAL REGULATOR RUTR"/>
    <property type="match status" value="1"/>
</dbReference>
<dbReference type="Proteomes" id="UP000996601">
    <property type="component" value="Unassembled WGS sequence"/>
</dbReference>
<dbReference type="Pfam" id="PF08361">
    <property type="entry name" value="TetR_C_2"/>
    <property type="match status" value="1"/>
</dbReference>
<keyword evidence="8" id="KW-1185">Reference proteome</keyword>
<dbReference type="SUPFAM" id="SSF46689">
    <property type="entry name" value="Homeodomain-like"/>
    <property type="match status" value="1"/>
</dbReference>
<evidence type="ECO:0000256" key="3">
    <source>
        <dbReference type="ARBA" id="ARBA00023125"/>
    </source>
</evidence>
<feature type="DNA-binding region" description="H-T-H motif" evidence="5">
    <location>
        <begin position="32"/>
        <end position="51"/>
    </location>
</feature>
<dbReference type="PROSITE" id="PS50977">
    <property type="entry name" value="HTH_TETR_2"/>
    <property type="match status" value="1"/>
</dbReference>